<dbReference type="Proteomes" id="UP000094869">
    <property type="component" value="Unassembled WGS sequence"/>
</dbReference>
<gene>
    <name evidence="2" type="ORF">BEH84_02990</name>
    <name evidence="3" type="ORF">BEI59_22370</name>
    <name evidence="1" type="ORF">BEI61_00677</name>
    <name evidence="4" type="ORF">BEI63_09620</name>
</gene>
<reference evidence="4 7" key="2">
    <citation type="submission" date="2016-08" db="EMBL/GenBank/DDBJ databases">
        <title>Characterization of Isolates of Eisenbergiella tayi Derived from Blood Cultures, Using Whole Genome Sequencing.</title>
        <authorList>
            <person name="Bernier A.-M."/>
            <person name="Burdz T."/>
            <person name="Wiebe D."/>
            <person name="Bernard K."/>
        </authorList>
    </citation>
    <scope>NUCLEOTIDE SEQUENCE [LARGE SCALE GENOMIC DNA]</scope>
    <source>
        <strain evidence="4 7">NML120146</strain>
    </source>
</reference>
<dbReference type="NCBIfam" id="TIGR01909">
    <property type="entry name" value="C_GCAxxG_C_C"/>
    <property type="match status" value="1"/>
</dbReference>
<dbReference type="EMBL" id="MCGH01000001">
    <property type="protein sequence ID" value="ODM09048.1"/>
    <property type="molecule type" value="Genomic_DNA"/>
</dbReference>
<dbReference type="EMBL" id="MCGI01000003">
    <property type="protein sequence ID" value="ODM10561.1"/>
    <property type="molecule type" value="Genomic_DNA"/>
</dbReference>
<name>A0A1E3APZ2_9FIRM</name>
<organism evidence="2 8">
    <name type="scientific">Eisenbergiella tayi</name>
    <dbReference type="NCBI Taxonomy" id="1432052"/>
    <lineage>
        <taxon>Bacteria</taxon>
        <taxon>Bacillati</taxon>
        <taxon>Bacillota</taxon>
        <taxon>Clostridia</taxon>
        <taxon>Lachnospirales</taxon>
        <taxon>Lachnospiraceae</taxon>
        <taxon>Eisenbergiella</taxon>
    </lineage>
</organism>
<dbReference type="RefSeq" id="WP_009255194.1">
    <property type="nucleotide sequence ID" value="NZ_BAABXS010000001.1"/>
</dbReference>
<dbReference type="PATRIC" id="fig|1432052.3.peg.3309"/>
<sequence length="134" mass="14388">MTKKELAIANHDKKYNCCQAVACSFCKEIGVDEETLFKAGEAFGLGMGGMEGTCGAVSGAVMLAGFKNSDGQLNDPKTKAETYKLSREIVRRFEEKNGSLICRDLKGIDTGTVLRTCPGCIEDAVEIVQEVLGL</sequence>
<dbReference type="EMBL" id="MEHA01000019">
    <property type="protein sequence ID" value="ODR47764.1"/>
    <property type="molecule type" value="Genomic_DNA"/>
</dbReference>
<dbReference type="GeneID" id="93303296"/>
<reference evidence="3 6" key="3">
    <citation type="submission" date="2016-08" db="EMBL/GenBank/DDBJ databases">
        <authorList>
            <person name="Seilhamer J.J."/>
        </authorList>
    </citation>
    <scope>NUCLEOTIDE SEQUENCE [LARGE SCALE GENOMIC DNA]</scope>
    <source>
        <strain evidence="3 6">NML150140-1</strain>
    </source>
</reference>
<evidence type="ECO:0000313" key="1">
    <source>
        <dbReference type="EMBL" id="ODM09048.1"/>
    </source>
</evidence>
<reference evidence="5 8" key="1">
    <citation type="submission" date="2016-07" db="EMBL/GenBank/DDBJ databases">
        <title>Characterization of isolates of Eisenbergiella tayi derived from blood cultures, using whole genome sequencing.</title>
        <authorList>
            <person name="Burdz T."/>
            <person name="Wiebe D."/>
            <person name="Huynh C."/>
            <person name="Bernard K."/>
        </authorList>
    </citation>
    <scope>NUCLEOTIDE SEQUENCE [LARGE SCALE GENOMIC DNA]</scope>
    <source>
        <strain evidence="1 5">NML 110608</strain>
        <strain evidence="2 8">NML 120489</strain>
    </source>
</reference>
<dbReference type="InterPro" id="IPR010181">
    <property type="entry name" value="CGCAxxGCC_motif"/>
</dbReference>
<evidence type="ECO:0000313" key="2">
    <source>
        <dbReference type="EMBL" id="ODM10561.1"/>
    </source>
</evidence>
<dbReference type="EMBL" id="MEHD01000020">
    <property type="protein sequence ID" value="ODR58137.1"/>
    <property type="molecule type" value="Genomic_DNA"/>
</dbReference>
<dbReference type="Proteomes" id="UP000094271">
    <property type="component" value="Unassembled WGS sequence"/>
</dbReference>
<dbReference type="Pfam" id="PF09719">
    <property type="entry name" value="C_GCAxxG_C_C"/>
    <property type="match status" value="1"/>
</dbReference>
<evidence type="ECO:0000313" key="8">
    <source>
        <dbReference type="Proteomes" id="UP000095003"/>
    </source>
</evidence>
<evidence type="ECO:0000313" key="5">
    <source>
        <dbReference type="Proteomes" id="UP000094067"/>
    </source>
</evidence>
<protein>
    <submittedName>
        <fullName evidence="2">Putative redox-active protein</fullName>
    </submittedName>
</protein>
<evidence type="ECO:0000313" key="4">
    <source>
        <dbReference type="EMBL" id="ODR58137.1"/>
    </source>
</evidence>
<evidence type="ECO:0000313" key="3">
    <source>
        <dbReference type="EMBL" id="ODR47764.1"/>
    </source>
</evidence>
<dbReference type="Proteomes" id="UP000095003">
    <property type="component" value="Unassembled WGS sequence"/>
</dbReference>
<dbReference type="AlphaFoldDB" id="A0A1E3APZ2"/>
<accession>A0A1E3APZ2</accession>
<keyword evidence="7" id="KW-1185">Reference proteome</keyword>
<dbReference type="OrthoDB" id="9791535at2"/>
<proteinExistence type="predicted"/>
<dbReference type="Proteomes" id="UP000094067">
    <property type="component" value="Unassembled WGS sequence"/>
</dbReference>
<evidence type="ECO:0000313" key="6">
    <source>
        <dbReference type="Proteomes" id="UP000094271"/>
    </source>
</evidence>
<comment type="caution">
    <text evidence="2">The sequence shown here is derived from an EMBL/GenBank/DDBJ whole genome shotgun (WGS) entry which is preliminary data.</text>
</comment>
<evidence type="ECO:0000313" key="7">
    <source>
        <dbReference type="Proteomes" id="UP000094869"/>
    </source>
</evidence>